<evidence type="ECO:0000256" key="2">
    <source>
        <dbReference type="RuleBase" id="RU362097"/>
    </source>
</evidence>
<dbReference type="Pfam" id="PF02321">
    <property type="entry name" value="OEP"/>
    <property type="match status" value="2"/>
</dbReference>
<evidence type="ECO:0000313" key="4">
    <source>
        <dbReference type="Proteomes" id="UP001302429"/>
    </source>
</evidence>
<organism evidence="3 4">
    <name type="scientific">Alterisphingorhabdus coralli</name>
    <dbReference type="NCBI Taxonomy" id="3071408"/>
    <lineage>
        <taxon>Bacteria</taxon>
        <taxon>Pseudomonadati</taxon>
        <taxon>Pseudomonadota</taxon>
        <taxon>Alphaproteobacteria</taxon>
        <taxon>Sphingomonadales</taxon>
        <taxon>Sphingomonadaceae</taxon>
        <taxon>Alterisphingorhabdus (ex Yan et al. 2024)</taxon>
    </lineage>
</organism>
<keyword evidence="2" id="KW-0564">Palmitate</keyword>
<keyword evidence="2" id="KW-0472">Membrane</keyword>
<protein>
    <submittedName>
        <fullName evidence="3">TolC family protein</fullName>
    </submittedName>
</protein>
<keyword evidence="2" id="KW-0732">Signal</keyword>
<keyword evidence="4" id="KW-1185">Reference proteome</keyword>
<dbReference type="GO" id="GO:0005886">
    <property type="term" value="C:plasma membrane"/>
    <property type="evidence" value="ECO:0007669"/>
    <property type="project" value="UniProtKB-SubCell"/>
</dbReference>
<dbReference type="AlphaFoldDB" id="A0AA97F6Y7"/>
<evidence type="ECO:0000256" key="1">
    <source>
        <dbReference type="ARBA" id="ARBA00007613"/>
    </source>
</evidence>
<dbReference type="RefSeq" id="WP_317082159.1">
    <property type="nucleotide sequence ID" value="NZ_CP136594.1"/>
</dbReference>
<dbReference type="InterPro" id="IPR010131">
    <property type="entry name" value="MdtP/NodT-like"/>
</dbReference>
<keyword evidence="2" id="KW-0812">Transmembrane</keyword>
<evidence type="ECO:0000313" key="3">
    <source>
        <dbReference type="EMBL" id="WOE75341.1"/>
    </source>
</evidence>
<dbReference type="Proteomes" id="UP001302429">
    <property type="component" value="Chromosome"/>
</dbReference>
<keyword evidence="2" id="KW-0449">Lipoprotein</keyword>
<proteinExistence type="inferred from homology"/>
<name>A0AA97F6Y7_9SPHN</name>
<accession>A0AA97F6Y7</accession>
<dbReference type="KEGG" id="acoa:RB602_01095"/>
<comment type="similarity">
    <text evidence="1 2">Belongs to the outer membrane factor (OMF) (TC 1.B.17) family.</text>
</comment>
<feature type="signal peptide" evidence="2">
    <location>
        <begin position="1"/>
        <end position="23"/>
    </location>
</feature>
<sequence length="484" mass="51766">MIRLGSLAAIAATALLLSGCATIKPATDRETVEKAAASLPELPQAWTSARERVGDVKVGWIEAYNDPVLTKLVEEAQLNNRNLRAAAANVERSWALARQAGSPLLPSVDASGTVQNIERLESQNLGGLPIDIGSIPGFERYNVAVQASWEVDVWGRIRAGQQSAVESARSVEADYVFAQYSIASAVAQAYFLALEADQQIVVAQGIVDALTEISRVVNARYRYGMASAFDVSLAESDLATAQESLERAKNSRLIAVRSLEALLGRYPAAAIQTSGSFPALPAPPGAGVPSELLERRPDIIAAERQIAAAINSRKVAQAAKLPRFSLTTALNGASNDLEDVLDPANMLWTLAGNILAPIFDGGARDAAVDLADADTQAAVALYADTAINAFSEVEQALDLGVALRKQRAALERANQETDNAYRLSVLRYKEGEIDLIDVLSVQQRVFAAQSNLISIRRAQLNQYLDISLALGGDWRQPQPATQAP</sequence>
<dbReference type="SUPFAM" id="SSF56954">
    <property type="entry name" value="Outer membrane efflux proteins (OEP)"/>
    <property type="match status" value="1"/>
</dbReference>
<dbReference type="Gene3D" id="1.20.1600.10">
    <property type="entry name" value="Outer membrane efflux proteins (OEP)"/>
    <property type="match status" value="1"/>
</dbReference>
<gene>
    <name evidence="3" type="ORF">RB602_01095</name>
</gene>
<keyword evidence="2" id="KW-1134">Transmembrane beta strand</keyword>
<dbReference type="PANTHER" id="PTHR30203:SF33">
    <property type="entry name" value="BLR4455 PROTEIN"/>
    <property type="match status" value="1"/>
</dbReference>
<dbReference type="GO" id="GO:0015562">
    <property type="term" value="F:efflux transmembrane transporter activity"/>
    <property type="evidence" value="ECO:0007669"/>
    <property type="project" value="InterPro"/>
</dbReference>
<comment type="subcellular location">
    <subcellularLocation>
        <location evidence="2">Cell membrane</location>
        <topology evidence="2">Lipid-anchor</topology>
    </subcellularLocation>
</comment>
<reference evidence="3 4" key="1">
    <citation type="submission" date="2023-10" db="EMBL/GenBank/DDBJ databases">
        <title>Complete genome sequence of a Sphingomonadaceae bacterium.</title>
        <authorList>
            <person name="Yan C."/>
        </authorList>
    </citation>
    <scope>NUCLEOTIDE SEQUENCE [LARGE SCALE GENOMIC DNA]</scope>
    <source>
        <strain evidence="3 4">SCSIO 66989</strain>
    </source>
</reference>
<dbReference type="PANTHER" id="PTHR30203">
    <property type="entry name" value="OUTER MEMBRANE CATION EFFLUX PROTEIN"/>
    <property type="match status" value="1"/>
</dbReference>
<dbReference type="Gene3D" id="2.20.200.10">
    <property type="entry name" value="Outer membrane efflux proteins (OEP)"/>
    <property type="match status" value="1"/>
</dbReference>
<dbReference type="NCBIfam" id="TIGR01845">
    <property type="entry name" value="outer_NodT"/>
    <property type="match status" value="1"/>
</dbReference>
<dbReference type="PROSITE" id="PS51257">
    <property type="entry name" value="PROKAR_LIPOPROTEIN"/>
    <property type="match status" value="1"/>
</dbReference>
<dbReference type="InterPro" id="IPR003423">
    <property type="entry name" value="OMP_efflux"/>
</dbReference>
<dbReference type="EMBL" id="CP136594">
    <property type="protein sequence ID" value="WOE75341.1"/>
    <property type="molecule type" value="Genomic_DNA"/>
</dbReference>
<feature type="chain" id="PRO_5041518351" evidence="2">
    <location>
        <begin position="24"/>
        <end position="484"/>
    </location>
</feature>